<feature type="domain" description="Tim10-like" evidence="9">
    <location>
        <begin position="19"/>
        <end position="79"/>
    </location>
</feature>
<reference evidence="10" key="1">
    <citation type="submission" date="2021-01" db="EMBL/GenBank/DDBJ databases">
        <authorList>
            <person name="Corre E."/>
            <person name="Pelletier E."/>
            <person name="Niang G."/>
            <person name="Scheremetjew M."/>
            <person name="Finn R."/>
            <person name="Kale V."/>
            <person name="Holt S."/>
            <person name="Cochrane G."/>
            <person name="Meng A."/>
            <person name="Brown T."/>
            <person name="Cohen L."/>
        </authorList>
    </citation>
    <scope>NUCLEOTIDE SEQUENCE</scope>
    <source>
        <strain evidence="10">CCMP826</strain>
    </source>
</reference>
<sequence>MESVQNLPPHVQQEFMKKLEQMQMKDSLTMYNNLVERCFTTCVNSYRSKTLDKWETSCVENCASRYIKMTQRVGLRFAEHQAMQQKRAADAAAAAGGAGK</sequence>
<keyword evidence="8" id="KW-0143">Chaperone</keyword>
<gene>
    <name evidence="10" type="ORF">HTAM1171_LOCUS5532</name>
</gene>
<evidence type="ECO:0000256" key="8">
    <source>
        <dbReference type="RuleBase" id="RU367043"/>
    </source>
</evidence>
<keyword evidence="7 8" id="KW-1015">Disulfide bond</keyword>
<keyword evidence="2" id="KW-0479">Metal-binding</keyword>
<evidence type="ECO:0000256" key="7">
    <source>
        <dbReference type="ARBA" id="ARBA00023157"/>
    </source>
</evidence>
<dbReference type="InterPro" id="IPR035427">
    <property type="entry name" value="Tim10-like_dom_sf"/>
</dbReference>
<dbReference type="AlphaFoldDB" id="A0A7S2HI50"/>
<dbReference type="GO" id="GO:0046872">
    <property type="term" value="F:metal ion binding"/>
    <property type="evidence" value="ECO:0007669"/>
    <property type="project" value="UniProtKB-KW"/>
</dbReference>
<comment type="domain">
    <text evidence="8">The twin CX3C motif contains 4 conserved Cys residues that form 2 disulfide bonds in the mitochondrial intermembrane space.</text>
</comment>
<keyword evidence="4 8" id="KW-0653">Protein transport</keyword>
<dbReference type="EMBL" id="HBGV01008947">
    <property type="protein sequence ID" value="CAD9490485.1"/>
    <property type="molecule type" value="Transcribed_RNA"/>
</dbReference>
<dbReference type="SUPFAM" id="SSF144122">
    <property type="entry name" value="Tim10-like"/>
    <property type="match status" value="1"/>
</dbReference>
<protein>
    <recommendedName>
        <fullName evidence="8">Mitochondrial import inner membrane translocase subunit</fullName>
    </recommendedName>
</protein>
<evidence type="ECO:0000259" key="9">
    <source>
        <dbReference type="Pfam" id="PF02953"/>
    </source>
</evidence>
<keyword evidence="3" id="KW-0862">Zinc</keyword>
<evidence type="ECO:0000256" key="2">
    <source>
        <dbReference type="ARBA" id="ARBA00022723"/>
    </source>
</evidence>
<evidence type="ECO:0000256" key="6">
    <source>
        <dbReference type="ARBA" id="ARBA00023128"/>
    </source>
</evidence>
<dbReference type="InterPro" id="IPR050673">
    <property type="entry name" value="Mito_inner_translocase_sub"/>
</dbReference>
<dbReference type="PANTHER" id="PTHR13172">
    <property type="entry name" value="MITOCHONDRIAL IMPORT INNER MEMBRANE TRANSLOCASE SUBUNIT TIM9B"/>
    <property type="match status" value="1"/>
</dbReference>
<organism evidence="10">
    <name type="scientific">Helicotheca tamesis</name>
    <dbReference type="NCBI Taxonomy" id="374047"/>
    <lineage>
        <taxon>Eukaryota</taxon>
        <taxon>Sar</taxon>
        <taxon>Stramenopiles</taxon>
        <taxon>Ochrophyta</taxon>
        <taxon>Bacillariophyta</taxon>
        <taxon>Mediophyceae</taxon>
        <taxon>Lithodesmiophycidae</taxon>
        <taxon>Lithodesmiales</taxon>
        <taxon>Lithodesmiaceae</taxon>
        <taxon>Helicotheca</taxon>
    </lineage>
</organism>
<keyword evidence="5 8" id="KW-0811">Translocation</keyword>
<evidence type="ECO:0000313" key="10">
    <source>
        <dbReference type="EMBL" id="CAD9490485.1"/>
    </source>
</evidence>
<dbReference type="GO" id="GO:0015031">
    <property type="term" value="P:protein transport"/>
    <property type="evidence" value="ECO:0007669"/>
    <property type="project" value="UniProtKB-KW"/>
</dbReference>
<comment type="similarity">
    <text evidence="8">Belongs to the small Tim family.</text>
</comment>
<dbReference type="Pfam" id="PF02953">
    <property type="entry name" value="zf-Tim10_DDP"/>
    <property type="match status" value="1"/>
</dbReference>
<keyword evidence="8" id="KW-0999">Mitochondrion inner membrane</keyword>
<evidence type="ECO:0000256" key="4">
    <source>
        <dbReference type="ARBA" id="ARBA00022927"/>
    </source>
</evidence>
<comment type="subcellular location">
    <subcellularLocation>
        <location evidence="8">Mitochondrion inner membrane</location>
        <topology evidence="8">Peripheral membrane protein</topology>
        <orientation evidence="8">Intermembrane side</orientation>
    </subcellularLocation>
</comment>
<dbReference type="Gene3D" id="1.10.287.810">
    <property type="entry name" value="Mitochondrial import inner membrane translocase subunit tim13 like domains"/>
    <property type="match status" value="1"/>
</dbReference>
<evidence type="ECO:0000256" key="3">
    <source>
        <dbReference type="ARBA" id="ARBA00022833"/>
    </source>
</evidence>
<dbReference type="InterPro" id="IPR004217">
    <property type="entry name" value="Tim10-like"/>
</dbReference>
<comment type="function">
    <text evidence="8">Mitochondrial intermembrane chaperone that participates in the import and insertion of some multi-pass transmembrane proteins into the mitochondrial inner membrane. Also required for the transfer of beta-barrel precursors from the TOM complex to the sorting and assembly machinery (SAM complex) of the outer membrane. Acts as a chaperone-like protein that protects the hydrophobic precursors from aggregation and guide them through the mitochondrial intermembrane space.</text>
</comment>
<dbReference type="GO" id="GO:0005743">
    <property type="term" value="C:mitochondrial inner membrane"/>
    <property type="evidence" value="ECO:0007669"/>
    <property type="project" value="UniProtKB-SubCell"/>
</dbReference>
<name>A0A7S2HI50_9STRA</name>
<proteinExistence type="inferred from homology"/>
<comment type="subunit">
    <text evidence="8">Heterohexamer.</text>
</comment>
<accession>A0A7S2HI50</accession>
<evidence type="ECO:0000256" key="5">
    <source>
        <dbReference type="ARBA" id="ARBA00023010"/>
    </source>
</evidence>
<evidence type="ECO:0000256" key="1">
    <source>
        <dbReference type="ARBA" id="ARBA00022448"/>
    </source>
</evidence>
<keyword evidence="6 8" id="KW-0496">Mitochondrion</keyword>
<keyword evidence="8" id="KW-0472">Membrane</keyword>
<keyword evidence="1 8" id="KW-0813">Transport</keyword>